<dbReference type="Pfam" id="PF01709">
    <property type="entry name" value="Transcrip_reg"/>
    <property type="match status" value="1"/>
</dbReference>
<dbReference type="Proteomes" id="UP000041254">
    <property type="component" value="Unassembled WGS sequence"/>
</dbReference>
<name>A0A0G4EJ73_VITBC</name>
<dbReference type="Gene3D" id="3.30.70.980">
    <property type="match status" value="2"/>
</dbReference>
<feature type="region of interest" description="Disordered" evidence="2">
    <location>
        <begin position="166"/>
        <end position="185"/>
    </location>
</feature>
<dbReference type="STRING" id="1169540.A0A0G4EJ73"/>
<dbReference type="AlphaFoldDB" id="A0A0G4EJ73"/>
<evidence type="ECO:0000313" key="6">
    <source>
        <dbReference type="Proteomes" id="UP000041254"/>
    </source>
</evidence>
<dbReference type="InterPro" id="IPR017856">
    <property type="entry name" value="Integrase-like_N"/>
</dbReference>
<dbReference type="EMBL" id="CDMY01000242">
    <property type="protein sequence ID" value="CEL95960.1"/>
    <property type="molecule type" value="Genomic_DNA"/>
</dbReference>
<dbReference type="Gene3D" id="1.10.10.200">
    <property type="match status" value="1"/>
</dbReference>
<reference evidence="5 6" key="1">
    <citation type="submission" date="2014-11" db="EMBL/GenBank/DDBJ databases">
        <authorList>
            <person name="Zhu J."/>
            <person name="Qi W."/>
            <person name="Song R."/>
        </authorList>
    </citation>
    <scope>NUCLEOTIDE SEQUENCE [LARGE SCALE GENOMIC DNA]</scope>
</reference>
<dbReference type="Pfam" id="PF20772">
    <property type="entry name" value="TACO1_YebC_N"/>
    <property type="match status" value="1"/>
</dbReference>
<dbReference type="InterPro" id="IPR026564">
    <property type="entry name" value="Transcrip_reg_TACO1-like_dom3"/>
</dbReference>
<dbReference type="InParanoid" id="A0A0G4EJ73"/>
<protein>
    <recommendedName>
        <fullName evidence="7">Transcriptional regulatory protein</fullName>
    </recommendedName>
</protein>
<organism evidence="5 6">
    <name type="scientific">Vitrella brassicaformis (strain CCMP3155)</name>
    <dbReference type="NCBI Taxonomy" id="1169540"/>
    <lineage>
        <taxon>Eukaryota</taxon>
        <taxon>Sar</taxon>
        <taxon>Alveolata</taxon>
        <taxon>Colpodellida</taxon>
        <taxon>Vitrellaceae</taxon>
        <taxon>Vitrella</taxon>
    </lineage>
</organism>
<dbReference type="PANTHER" id="PTHR12532">
    <property type="entry name" value="TRANSLATIONAL ACTIVATOR OF CYTOCHROME C OXIDASE 1"/>
    <property type="match status" value="1"/>
</dbReference>
<comment type="similarity">
    <text evidence="1">Belongs to the TACO1 family.</text>
</comment>
<dbReference type="InterPro" id="IPR049083">
    <property type="entry name" value="TACO1_YebC_N"/>
</dbReference>
<dbReference type="HAMAP" id="MF_00693">
    <property type="entry name" value="Transcrip_reg_TACO1"/>
    <property type="match status" value="1"/>
</dbReference>
<dbReference type="OrthoDB" id="2017544at2759"/>
<evidence type="ECO:0000313" key="5">
    <source>
        <dbReference type="EMBL" id="CEL95960.1"/>
    </source>
</evidence>
<evidence type="ECO:0000256" key="1">
    <source>
        <dbReference type="ARBA" id="ARBA00008724"/>
    </source>
</evidence>
<evidence type="ECO:0008006" key="7">
    <source>
        <dbReference type="Google" id="ProtNLM"/>
    </source>
</evidence>
<evidence type="ECO:0000259" key="4">
    <source>
        <dbReference type="Pfam" id="PF20772"/>
    </source>
</evidence>
<dbReference type="GO" id="GO:0005737">
    <property type="term" value="C:cytoplasm"/>
    <property type="evidence" value="ECO:0007669"/>
    <property type="project" value="UniProtKB-ARBA"/>
</dbReference>
<sequence length="254" mass="27176">MGRRAAKVAEKKAKGEAAKSKIYSRYGKKIAGAIKTGGSDPLNNMELASLIKEAKAAGVPKDNIDRLLKKADDAPDYTEVIYEVYGHGGVGMLVTCLTDNTNRAASVVKAAVKKAGGKDASPGSVSFQFTKMAKIEIPEDRAADLDEDKVFEIALESSVDDIDIRPAPLRPDIENNEDGSTPVPPKWVLTTPNSLKALRDALEANGIEGSTSLAHIPNALVDCSEEELEKNLGLIDALEDIDDVDMVEHNISFA</sequence>
<evidence type="ECO:0000256" key="2">
    <source>
        <dbReference type="SAM" id="MobiDB-lite"/>
    </source>
</evidence>
<feature type="domain" description="TACO1/YebC-like second and third" evidence="3">
    <location>
        <begin position="77"/>
        <end position="251"/>
    </location>
</feature>
<dbReference type="PANTHER" id="PTHR12532:SF0">
    <property type="entry name" value="TRANSLATIONAL ACTIVATOR OF CYTOCHROME C OXIDASE 1"/>
    <property type="match status" value="1"/>
</dbReference>
<accession>A0A0G4EJ73</accession>
<dbReference type="SUPFAM" id="SSF75625">
    <property type="entry name" value="YebC-like"/>
    <property type="match status" value="1"/>
</dbReference>
<evidence type="ECO:0000259" key="3">
    <source>
        <dbReference type="Pfam" id="PF01709"/>
    </source>
</evidence>
<dbReference type="VEuPathDB" id="CryptoDB:Vbra_7456"/>
<dbReference type="OMA" id="FGPGGCM"/>
<dbReference type="InterPro" id="IPR048300">
    <property type="entry name" value="TACO1_YebC-like_2nd/3rd_dom"/>
</dbReference>
<keyword evidence="6" id="KW-1185">Reference proteome</keyword>
<proteinExistence type="inferred from homology"/>
<gene>
    <name evidence="5" type="ORF">Vbra_7456</name>
</gene>
<dbReference type="InterPro" id="IPR029072">
    <property type="entry name" value="YebC-like"/>
</dbReference>
<dbReference type="InterPro" id="IPR002876">
    <property type="entry name" value="Transcrip_reg_TACO1-like"/>
</dbReference>
<feature type="domain" description="TACO1/YebC-like N-terminal" evidence="4">
    <location>
        <begin position="4"/>
        <end position="72"/>
    </location>
</feature>